<gene>
    <name evidence="3" type="ORF">LshimejAT787_1501790</name>
</gene>
<accession>A0A9P3PW07</accession>
<evidence type="ECO:0000256" key="1">
    <source>
        <dbReference type="SAM" id="MobiDB-lite"/>
    </source>
</evidence>
<comment type="caution">
    <text evidence="3">The sequence shown here is derived from an EMBL/GenBank/DDBJ whole genome shotgun (WGS) entry which is preliminary data.</text>
</comment>
<proteinExistence type="predicted"/>
<feature type="domain" description="Glycoside hydrolase family 5 C-terminal" evidence="2">
    <location>
        <begin position="138"/>
        <end position="222"/>
    </location>
</feature>
<sequence>MFPLQAFYWGQRGACDNFALQIRNLVEHGYSSLREKPVVIGECGIQMDMNKKEAFVTEDFTWQTRMMDAMMTALERSLVGFTLWTYNPSNNDQIGDDWNGENFSWFSSKRALPRSLLYYDQDAPSVDNGGRILPAVVRPYPAKTAGIPLKFEYEMSSGAFTCEWANTAPESESDDTHPIPTVEGVPRSGHPKLTALETEIFLPSLITLGRKVLVDGLDETDSYMLRRAAADTVYCRSGYGSEADFGIYYVARNERRIRCMSLREQRLERDPTLDVCPDFSSEHFEPMRALMRNNNLTDEQAIEALTQAWTQQNADLRARWTRQVEEEQARAEAAAQGEPDRGAQQPEEENRGQEPATADDRQEQEKKSKSKLRDFDPNLSVAGVLPPRPSSYAFSKIASFEYVELWYFTQEGCRDAQSSQRTEADDTFGVSRLGDLVTFRPVASVQAAKRALQDADLTWEQFHYANRSFISHIDKAGWPPQHVQALLHFFLSLESSPYLDREHGRRIVLTYQARVRRSWMDLMKDSEAQVFNIAIINNTLMESIANEIQSSVTADMQRQMHAAIESLKALQTTSAERTPRKNRAEATNAIQSLEIGRAHQHQPRGGRPQLCEPNRRFLAQAQAPTAHPPVPYASGDTDTRSANAPQNCCGTEILLAASATTVGGSSTPRGSSSAPTGNDPKAAAPSARTMFTSVPDAERRTTALRRALEHRGSNALSPYIADAWEHLLCVHNLLTIYSNIPSGLRLGFDAGIKPIYHTRTPDNGTSLHTYPQAHAEIIEKEFKSRRYLGPFSQSEVESFIGPFQTSPLSLVPKPGKPNKFRAVHNFSFPLAKSARYLSINYSIESDHFPCTWGTFATVCNTIWHLPPDSQASIRDVAEAYRTIPIRPEQWPGLVVKLREPDSFAINTNNNFGLTSAGGIYGIVGDAGTDIFRAEGIGPISKWVDDHIFFRILRAHRDEYNKQRATWNTTITANGGRLQDRSRFWYCGDTMPNGFPAEFDEDCRFPIKDLSGNSPRSPLDTTYTYSSADIDAISQTLGIPWEASKTIEFSFSVQYLGFVWDLQERTVSVPEGKKAKYLQAITEWKSSKTHSLDEVQRLYGKLLHTSLVVPAGRAYLTQLEAMLGSFRDRPFTPHHSPSGTAQALEWWSTVLQQPCIYRRIPGPCILIDRQAYSDASSGIGIGITIGNRWRAWRLIPGWQTNGRDIGWAEAIGFELLVRTLLMVSSDGDEFKVFGDNRGVVEGWWKGRSRNKPTNEVFRRIHHLLGQYGCAVHTRYVPSDLNPADKPSRGKYYPYSLLLPAIPISDDLASFIVDFDSPLHPHELHDRRSGRSPAPLPKPPRDLSSLEEQPNTRVQSRSWRETLLQEAADW</sequence>
<dbReference type="OrthoDB" id="2678913at2759"/>
<dbReference type="PANTHER" id="PTHR33050:SF7">
    <property type="entry name" value="RIBONUCLEASE H"/>
    <property type="match status" value="1"/>
</dbReference>
<keyword evidence="4" id="KW-1185">Reference proteome</keyword>
<dbReference type="GO" id="GO:1901136">
    <property type="term" value="P:carbohydrate derivative catabolic process"/>
    <property type="evidence" value="ECO:0007669"/>
    <property type="project" value="UniProtKB-ARBA"/>
</dbReference>
<feature type="compositionally biased region" description="Polar residues" evidence="1">
    <location>
        <begin position="661"/>
        <end position="676"/>
    </location>
</feature>
<evidence type="ECO:0000259" key="2">
    <source>
        <dbReference type="Pfam" id="PF18564"/>
    </source>
</evidence>
<evidence type="ECO:0000313" key="4">
    <source>
        <dbReference type="Proteomes" id="UP001063166"/>
    </source>
</evidence>
<protein>
    <submittedName>
        <fullName evidence="3">Tyrosine recombinase</fullName>
    </submittedName>
</protein>
<feature type="region of interest" description="Disordered" evidence="1">
    <location>
        <begin position="1321"/>
        <end position="1356"/>
    </location>
</feature>
<evidence type="ECO:0000313" key="3">
    <source>
        <dbReference type="EMBL" id="GLB43995.1"/>
    </source>
</evidence>
<feature type="region of interest" description="Disordered" evidence="1">
    <location>
        <begin position="169"/>
        <end position="188"/>
    </location>
</feature>
<dbReference type="Gene3D" id="2.60.40.1180">
    <property type="entry name" value="Golgi alpha-mannosidase II"/>
    <property type="match status" value="1"/>
</dbReference>
<dbReference type="InterPro" id="IPR052055">
    <property type="entry name" value="Hepadnavirus_pol/RT"/>
</dbReference>
<dbReference type="SUPFAM" id="SSF51445">
    <property type="entry name" value="(Trans)glycosidases"/>
    <property type="match status" value="1"/>
</dbReference>
<reference evidence="3" key="1">
    <citation type="submission" date="2022-07" db="EMBL/GenBank/DDBJ databases">
        <title>The genome of Lyophyllum shimeji provides insight into the initial evolution of ectomycorrhizal fungal genome.</title>
        <authorList>
            <person name="Kobayashi Y."/>
            <person name="Shibata T."/>
            <person name="Hirakawa H."/>
            <person name="Shigenobu S."/>
            <person name="Nishiyama T."/>
            <person name="Yamada A."/>
            <person name="Hasebe M."/>
            <person name="Kawaguchi M."/>
        </authorList>
    </citation>
    <scope>NUCLEOTIDE SEQUENCE</scope>
    <source>
        <strain evidence="3">AT787</strain>
    </source>
</reference>
<feature type="region of interest" description="Disordered" evidence="1">
    <location>
        <begin position="622"/>
        <end position="643"/>
    </location>
</feature>
<dbReference type="InterPro" id="IPR013780">
    <property type="entry name" value="Glyco_hydro_b"/>
</dbReference>
<dbReference type="InterPro" id="IPR017853">
    <property type="entry name" value="GH"/>
</dbReference>
<dbReference type="Proteomes" id="UP001063166">
    <property type="component" value="Unassembled WGS sequence"/>
</dbReference>
<dbReference type="PANTHER" id="PTHR33050">
    <property type="entry name" value="REVERSE TRANSCRIPTASE DOMAIN-CONTAINING PROTEIN"/>
    <property type="match status" value="1"/>
</dbReference>
<dbReference type="EMBL" id="BRPK01000015">
    <property type="protein sequence ID" value="GLB43995.1"/>
    <property type="molecule type" value="Genomic_DNA"/>
</dbReference>
<dbReference type="GO" id="GO:0016042">
    <property type="term" value="P:lipid catabolic process"/>
    <property type="evidence" value="ECO:0007669"/>
    <property type="project" value="UniProtKB-ARBA"/>
</dbReference>
<dbReference type="InterPro" id="IPR041036">
    <property type="entry name" value="GH5_C"/>
</dbReference>
<feature type="compositionally biased region" description="Polar residues" evidence="1">
    <location>
        <begin position="1344"/>
        <end position="1355"/>
    </location>
</feature>
<organism evidence="3 4">
    <name type="scientific">Lyophyllum shimeji</name>
    <name type="common">Hon-shimeji</name>
    <name type="synonym">Tricholoma shimeji</name>
    <dbReference type="NCBI Taxonomy" id="47721"/>
    <lineage>
        <taxon>Eukaryota</taxon>
        <taxon>Fungi</taxon>
        <taxon>Dikarya</taxon>
        <taxon>Basidiomycota</taxon>
        <taxon>Agaricomycotina</taxon>
        <taxon>Agaricomycetes</taxon>
        <taxon>Agaricomycetidae</taxon>
        <taxon>Agaricales</taxon>
        <taxon>Tricholomatineae</taxon>
        <taxon>Lyophyllaceae</taxon>
        <taxon>Lyophyllum</taxon>
    </lineage>
</organism>
<feature type="compositionally biased region" description="Basic and acidic residues" evidence="1">
    <location>
        <begin position="348"/>
        <end position="376"/>
    </location>
</feature>
<name>A0A9P3PW07_LYOSH</name>
<feature type="region of interest" description="Disordered" evidence="1">
    <location>
        <begin position="323"/>
        <end position="380"/>
    </location>
</feature>
<dbReference type="Pfam" id="PF18564">
    <property type="entry name" value="Glyco_hydro_5_C"/>
    <property type="match status" value="1"/>
</dbReference>
<feature type="region of interest" description="Disordered" evidence="1">
    <location>
        <begin position="661"/>
        <end position="687"/>
    </location>
</feature>
<dbReference type="Gene3D" id="3.20.20.80">
    <property type="entry name" value="Glycosidases"/>
    <property type="match status" value="1"/>
</dbReference>